<dbReference type="SUPFAM" id="SSF55785">
    <property type="entry name" value="PYP-like sensor domain (PAS domain)"/>
    <property type="match status" value="1"/>
</dbReference>
<dbReference type="InterPro" id="IPR029787">
    <property type="entry name" value="Nucleotide_cyclase"/>
</dbReference>
<dbReference type="Gene3D" id="3.30.70.270">
    <property type="match status" value="1"/>
</dbReference>
<evidence type="ECO:0000259" key="1">
    <source>
        <dbReference type="PROSITE" id="PS50887"/>
    </source>
</evidence>
<dbReference type="EMBL" id="CP134494">
    <property type="protein sequence ID" value="WNF23525.1"/>
    <property type="molecule type" value="Genomic_DNA"/>
</dbReference>
<dbReference type="SMART" id="SM00267">
    <property type="entry name" value="GGDEF"/>
    <property type="match status" value="1"/>
</dbReference>
<sequence length="318" mass="37237">MNVLYFILGMVFIYGAYQVWQKVQHRMNYLTTITNLVEYSKDIIYYFELKPGFKYRYLSPSINAVLSQNIVEESMRNPYTAFERIHPEDLPILMKKTSGELDYNQPIIQRWKNDAGEYIWFEEHATPIYQRGEIVAIQGIIRNISDKVELQKQLEYKVSHDILTTLYNREYFETMMDRYDHQINAPISILVFDLDDLKKINDSYGHKVGDHLIKETAAILKSFSNSDVIASRIGGDEFAILQVNSAPAQAESLMAAIQREIDHLNSDVNRVYKIHLSKGYAFDHSSLGKMEDLFIEADNQMYREKRYNKNYRYASSVK</sequence>
<protein>
    <submittedName>
        <fullName evidence="2">Sensor domain-containing diguanylate cyclase</fullName>
        <ecNumber evidence="2">2.7.7.65</ecNumber>
    </submittedName>
</protein>
<dbReference type="InterPro" id="IPR035965">
    <property type="entry name" value="PAS-like_dom_sf"/>
</dbReference>
<keyword evidence="2" id="KW-0808">Transferase</keyword>
<dbReference type="InterPro" id="IPR043128">
    <property type="entry name" value="Rev_trsase/Diguanyl_cyclase"/>
</dbReference>
<dbReference type="Pfam" id="PF08447">
    <property type="entry name" value="PAS_3"/>
    <property type="match status" value="1"/>
</dbReference>
<dbReference type="CDD" id="cd01949">
    <property type="entry name" value="GGDEF"/>
    <property type="match status" value="1"/>
</dbReference>
<proteinExistence type="predicted"/>
<dbReference type="InterPro" id="IPR013655">
    <property type="entry name" value="PAS_fold_3"/>
</dbReference>
<dbReference type="PANTHER" id="PTHR44757">
    <property type="entry name" value="DIGUANYLATE CYCLASE DGCP"/>
    <property type="match status" value="1"/>
</dbReference>
<dbReference type="NCBIfam" id="TIGR00229">
    <property type="entry name" value="sensory_box"/>
    <property type="match status" value="1"/>
</dbReference>
<accession>A0ABY9VI51</accession>
<dbReference type="InterPro" id="IPR000014">
    <property type="entry name" value="PAS"/>
</dbReference>
<dbReference type="EC" id="2.7.7.65" evidence="2"/>
<dbReference type="Pfam" id="PF00990">
    <property type="entry name" value="GGDEF"/>
    <property type="match status" value="1"/>
</dbReference>
<feature type="domain" description="GGDEF" evidence="1">
    <location>
        <begin position="185"/>
        <end position="317"/>
    </location>
</feature>
<gene>
    <name evidence="2" type="ORF">RH061_03155</name>
</gene>
<organism evidence="2 3">
    <name type="scientific">Mesobacillus jeotgali</name>
    <dbReference type="NCBI Taxonomy" id="129985"/>
    <lineage>
        <taxon>Bacteria</taxon>
        <taxon>Bacillati</taxon>
        <taxon>Bacillota</taxon>
        <taxon>Bacilli</taxon>
        <taxon>Bacillales</taxon>
        <taxon>Bacillaceae</taxon>
        <taxon>Mesobacillus</taxon>
    </lineage>
</organism>
<dbReference type="InterPro" id="IPR052155">
    <property type="entry name" value="Biofilm_reg_signaling"/>
</dbReference>
<keyword evidence="3" id="KW-1185">Reference proteome</keyword>
<evidence type="ECO:0000313" key="3">
    <source>
        <dbReference type="Proteomes" id="UP001303324"/>
    </source>
</evidence>
<dbReference type="RefSeq" id="WP_311073883.1">
    <property type="nucleotide sequence ID" value="NZ_CP134494.1"/>
</dbReference>
<keyword evidence="2" id="KW-0548">Nucleotidyltransferase</keyword>
<name>A0ABY9VI51_9BACI</name>
<dbReference type="InterPro" id="IPR000160">
    <property type="entry name" value="GGDEF_dom"/>
</dbReference>
<evidence type="ECO:0000313" key="2">
    <source>
        <dbReference type="EMBL" id="WNF23525.1"/>
    </source>
</evidence>
<reference evidence="2 3" key="1">
    <citation type="submission" date="2023-09" db="EMBL/GenBank/DDBJ databases">
        <title>Microbial mechanism of fulvic acid promoting antimony reduction mineralization in rice fields.</title>
        <authorList>
            <person name="Chen G."/>
            <person name="Lan J."/>
        </authorList>
    </citation>
    <scope>NUCLEOTIDE SEQUENCE [LARGE SCALE GENOMIC DNA]</scope>
    <source>
        <strain evidence="2 3">PS1</strain>
    </source>
</reference>
<dbReference type="SUPFAM" id="SSF55073">
    <property type="entry name" value="Nucleotide cyclase"/>
    <property type="match status" value="1"/>
</dbReference>
<dbReference type="NCBIfam" id="TIGR00254">
    <property type="entry name" value="GGDEF"/>
    <property type="match status" value="1"/>
</dbReference>
<dbReference type="Gene3D" id="3.30.450.20">
    <property type="entry name" value="PAS domain"/>
    <property type="match status" value="1"/>
</dbReference>
<dbReference type="InterPro" id="IPR001610">
    <property type="entry name" value="PAC"/>
</dbReference>
<dbReference type="SMART" id="SM00086">
    <property type="entry name" value="PAC"/>
    <property type="match status" value="1"/>
</dbReference>
<dbReference type="GO" id="GO:0052621">
    <property type="term" value="F:diguanylate cyclase activity"/>
    <property type="evidence" value="ECO:0007669"/>
    <property type="project" value="UniProtKB-EC"/>
</dbReference>
<dbReference type="PROSITE" id="PS50887">
    <property type="entry name" value="GGDEF"/>
    <property type="match status" value="1"/>
</dbReference>
<dbReference type="Proteomes" id="UP001303324">
    <property type="component" value="Chromosome"/>
</dbReference>
<dbReference type="PANTHER" id="PTHR44757:SF2">
    <property type="entry name" value="BIOFILM ARCHITECTURE MAINTENANCE PROTEIN MBAA"/>
    <property type="match status" value="1"/>
</dbReference>